<dbReference type="Proteomes" id="UP000055048">
    <property type="component" value="Unassembled WGS sequence"/>
</dbReference>
<dbReference type="AlphaFoldDB" id="A0A0V0ST27"/>
<protein>
    <submittedName>
        <fullName evidence="1">Uncharacterized protein</fullName>
    </submittedName>
</protein>
<name>A0A0V0ST27_9BILA</name>
<reference evidence="1 2" key="1">
    <citation type="submission" date="2015-01" db="EMBL/GenBank/DDBJ databases">
        <title>Evolution of Trichinella species and genotypes.</title>
        <authorList>
            <person name="Korhonen P.K."/>
            <person name="Edoardo P."/>
            <person name="Giuseppe L.R."/>
            <person name="Gasser R.B."/>
        </authorList>
    </citation>
    <scope>NUCLEOTIDE SEQUENCE [LARGE SCALE GENOMIC DNA]</scope>
    <source>
        <strain evidence="1">ISS417</strain>
    </source>
</reference>
<comment type="caution">
    <text evidence="1">The sequence shown here is derived from an EMBL/GenBank/DDBJ whole genome shotgun (WGS) entry which is preliminary data.</text>
</comment>
<evidence type="ECO:0000313" key="2">
    <source>
        <dbReference type="Proteomes" id="UP000055048"/>
    </source>
</evidence>
<evidence type="ECO:0000313" key="1">
    <source>
        <dbReference type="EMBL" id="KRX29686.1"/>
    </source>
</evidence>
<dbReference type="STRING" id="144512.A0A0V0ST27"/>
<dbReference type="OrthoDB" id="5921184at2759"/>
<organism evidence="1 2">
    <name type="scientific">Trichinella murrelli</name>
    <dbReference type="NCBI Taxonomy" id="144512"/>
    <lineage>
        <taxon>Eukaryota</taxon>
        <taxon>Metazoa</taxon>
        <taxon>Ecdysozoa</taxon>
        <taxon>Nematoda</taxon>
        <taxon>Enoplea</taxon>
        <taxon>Dorylaimia</taxon>
        <taxon>Trichinellida</taxon>
        <taxon>Trichinellidae</taxon>
        <taxon>Trichinella</taxon>
    </lineage>
</organism>
<dbReference type="EMBL" id="JYDJ01003069">
    <property type="protein sequence ID" value="KRX29686.1"/>
    <property type="molecule type" value="Genomic_DNA"/>
</dbReference>
<sequence>MVDHFKGQFLSIQCKDRRNGEIGWFAGVRRVTLHDATLTISNDQSPYFHSSPLPLPVAVPGACRLARIPAMGAQA</sequence>
<gene>
    <name evidence="1" type="ORF">T05_12186</name>
</gene>
<proteinExistence type="predicted"/>
<feature type="non-terminal residue" evidence="1">
    <location>
        <position position="75"/>
    </location>
</feature>
<accession>A0A0V0ST27</accession>
<keyword evidence="2" id="KW-1185">Reference proteome</keyword>